<dbReference type="InterPro" id="IPR011057">
    <property type="entry name" value="Mss4-like_sf"/>
</dbReference>
<organism evidence="6 7">
    <name type="scientific">Candidatus Paraluminiphilus aquimaris</name>
    <dbReference type="NCBI Taxonomy" id="2518994"/>
    <lineage>
        <taxon>Bacteria</taxon>
        <taxon>Pseudomonadati</taxon>
        <taxon>Pseudomonadota</taxon>
        <taxon>Gammaproteobacteria</taxon>
        <taxon>Cellvibrionales</taxon>
        <taxon>Halieaceae</taxon>
        <taxon>Candidatus Paraluminiphilus</taxon>
    </lineage>
</organism>
<dbReference type="Pfam" id="PF04828">
    <property type="entry name" value="GFA"/>
    <property type="match status" value="1"/>
</dbReference>
<dbReference type="Gene3D" id="3.90.1590.10">
    <property type="entry name" value="glutathione-dependent formaldehyde- activating enzyme (gfa)"/>
    <property type="match status" value="1"/>
</dbReference>
<dbReference type="InterPro" id="IPR006913">
    <property type="entry name" value="CENP-V/GFA"/>
</dbReference>
<dbReference type="PANTHER" id="PTHR33337">
    <property type="entry name" value="GFA DOMAIN-CONTAINING PROTEIN"/>
    <property type="match status" value="1"/>
</dbReference>
<keyword evidence="2" id="KW-0479">Metal-binding</keyword>
<dbReference type="SUPFAM" id="SSF51316">
    <property type="entry name" value="Mss4-like"/>
    <property type="match status" value="1"/>
</dbReference>
<feature type="domain" description="CENP-V/GFA" evidence="5">
    <location>
        <begin position="3"/>
        <end position="114"/>
    </location>
</feature>
<evidence type="ECO:0000259" key="5">
    <source>
        <dbReference type="PROSITE" id="PS51891"/>
    </source>
</evidence>
<protein>
    <submittedName>
        <fullName evidence="6">GFA family protein</fullName>
    </submittedName>
</protein>
<accession>A0ABY6Q2S4</accession>
<comment type="similarity">
    <text evidence="1">Belongs to the Gfa family.</text>
</comment>
<evidence type="ECO:0000313" key="6">
    <source>
        <dbReference type="EMBL" id="UZP73489.1"/>
    </source>
</evidence>
<dbReference type="PROSITE" id="PS51891">
    <property type="entry name" value="CENP_V_GFA"/>
    <property type="match status" value="1"/>
</dbReference>
<sequence length="136" mass="14685">MARSGGCLCGKVRYEANADPLMTGVCHCKNCQKQAGTAFSTLAAFQKADLAFSGELSLYEDSDTDTGNTVKRFFCGTCGSPLYSEISAQPEMAYLKTGTLDDTDDFVAMFHCWSSAKQGWVELNPDVPAFEQNPPG</sequence>
<keyword evidence="4" id="KW-0456">Lyase</keyword>
<keyword evidence="3" id="KW-0862">Zinc</keyword>
<reference evidence="6 7" key="1">
    <citation type="submission" date="2019-02" db="EMBL/GenBank/DDBJ databases">
        <title>Halieaceae_genomes.</title>
        <authorList>
            <person name="Li S.-H."/>
        </authorList>
    </citation>
    <scope>NUCLEOTIDE SEQUENCE [LARGE SCALE GENOMIC DNA]</scope>
    <source>
        <strain evidence="6 7">JH123</strain>
    </source>
</reference>
<evidence type="ECO:0000256" key="4">
    <source>
        <dbReference type="ARBA" id="ARBA00023239"/>
    </source>
</evidence>
<dbReference type="EMBL" id="CP036501">
    <property type="protein sequence ID" value="UZP73489.1"/>
    <property type="molecule type" value="Genomic_DNA"/>
</dbReference>
<evidence type="ECO:0000256" key="1">
    <source>
        <dbReference type="ARBA" id="ARBA00005495"/>
    </source>
</evidence>
<dbReference type="Proteomes" id="UP001317963">
    <property type="component" value="Chromosome"/>
</dbReference>
<evidence type="ECO:0000313" key="7">
    <source>
        <dbReference type="Proteomes" id="UP001317963"/>
    </source>
</evidence>
<dbReference type="PANTHER" id="PTHR33337:SF40">
    <property type="entry name" value="CENP-V_GFA DOMAIN-CONTAINING PROTEIN-RELATED"/>
    <property type="match status" value="1"/>
</dbReference>
<dbReference type="RefSeq" id="WP_279242281.1">
    <property type="nucleotide sequence ID" value="NZ_CP036501.1"/>
</dbReference>
<evidence type="ECO:0000256" key="3">
    <source>
        <dbReference type="ARBA" id="ARBA00022833"/>
    </source>
</evidence>
<proteinExistence type="inferred from homology"/>
<name>A0ABY6Q2S4_9GAMM</name>
<keyword evidence="7" id="KW-1185">Reference proteome</keyword>
<gene>
    <name evidence="6" type="ORF">E0F26_01520</name>
</gene>
<evidence type="ECO:0000256" key="2">
    <source>
        <dbReference type="ARBA" id="ARBA00022723"/>
    </source>
</evidence>